<sequence>MVDGGVSVKVLLGLSGGVDSAIAAYLLKEQGYDVTCCFMRNWDSFANNDILGNPTIMEGVCPQEQDYLDAKAVADHLGLPLRRVDFIQEYWDQVFVTFLKEYERGRTPNPDILCNKYIKFDAFFDYAMKNGFDAVATGHYASNARIDGYTYLTRAHDTNKDQTYFLCQVPESAIAKTFFPLGGIDKPEVRRIAKELDLESVMTKKDSTGICFIGERNFRDFLTNYLPSKPGRIVDVDTGKTLGEHIGVLYYTIGQRKGLNITRDKGPWFVIGKDVHKNVLYVCHHTRKQWLDSDEAIVSGMNWIVKDHAEVPKRLTCKFRYRQPDQDVELEWIDETTVRLRYPQTIAGVTCGQEAVLYDGQKCLGGGVIDFVYRNGQDLNEQIIQTGARRMAHA</sequence>
<evidence type="ECO:0000313" key="1">
    <source>
        <dbReference type="EMBL" id="TGY67150.1"/>
    </source>
</evidence>
<name>A0AC61RAS1_9FIRM</name>
<accession>A0AC61RAS1</accession>
<gene>
    <name evidence="1" type="primary">mnmA</name>
    <name evidence="1" type="ORF">E5336_01690</name>
</gene>
<keyword evidence="1" id="KW-0808">Transferase</keyword>
<dbReference type="EC" id="2.8.1.13" evidence="1"/>
<protein>
    <submittedName>
        <fullName evidence="1">tRNA 2-thiouridine(34) synthase MnmA</fullName>
        <ecNumber evidence="1">2.8.1.13</ecNumber>
    </submittedName>
</protein>
<keyword evidence="2" id="KW-1185">Reference proteome</keyword>
<proteinExistence type="predicted"/>
<dbReference type="Proteomes" id="UP000308836">
    <property type="component" value="Unassembled WGS sequence"/>
</dbReference>
<reference evidence="1" key="1">
    <citation type="submission" date="2019-04" db="EMBL/GenBank/DDBJ databases">
        <title>Microbes associate with the intestines of laboratory mice.</title>
        <authorList>
            <person name="Navarre W."/>
            <person name="Wong E."/>
            <person name="Huang K."/>
            <person name="Tropini C."/>
            <person name="Ng K."/>
            <person name="Yu B."/>
        </authorList>
    </citation>
    <scope>NUCLEOTIDE SEQUENCE</scope>
    <source>
        <strain evidence="1">NM09_H32</strain>
    </source>
</reference>
<evidence type="ECO:0000313" key="2">
    <source>
        <dbReference type="Proteomes" id="UP000308836"/>
    </source>
</evidence>
<dbReference type="EMBL" id="SRYG01000002">
    <property type="protein sequence ID" value="TGY67150.1"/>
    <property type="molecule type" value="Genomic_DNA"/>
</dbReference>
<organism evidence="1 2">
    <name type="scientific">Dubosiella muris</name>
    <dbReference type="NCBI Taxonomy" id="3038133"/>
    <lineage>
        <taxon>Bacteria</taxon>
        <taxon>Bacillati</taxon>
        <taxon>Bacillota</taxon>
        <taxon>Erysipelotrichia</taxon>
        <taxon>Erysipelotrichales</taxon>
        <taxon>Erysipelotrichaceae</taxon>
        <taxon>Dubosiella</taxon>
    </lineage>
</organism>
<comment type="caution">
    <text evidence="1">The sequence shown here is derived from an EMBL/GenBank/DDBJ whole genome shotgun (WGS) entry which is preliminary data.</text>
</comment>